<evidence type="ECO:0000313" key="2">
    <source>
        <dbReference type="Proteomes" id="UP000247409"/>
    </source>
</evidence>
<dbReference type="AlphaFoldDB" id="A0A2V3J6U7"/>
<sequence length="37" mass="3758">MPSDSEGIYDLLDGDEIFTRYAVPAGGVAAGAGEGKQ</sequence>
<proteinExistence type="predicted"/>
<protein>
    <submittedName>
        <fullName evidence="1">Uncharacterized protein</fullName>
    </submittedName>
</protein>
<comment type="caution">
    <text evidence="1">The sequence shown here is derived from an EMBL/GenBank/DDBJ whole genome shotgun (WGS) entry which is preliminary data.</text>
</comment>
<organism evidence="1 2">
    <name type="scientific">Gracilariopsis chorda</name>
    <dbReference type="NCBI Taxonomy" id="448386"/>
    <lineage>
        <taxon>Eukaryota</taxon>
        <taxon>Rhodophyta</taxon>
        <taxon>Florideophyceae</taxon>
        <taxon>Rhodymeniophycidae</taxon>
        <taxon>Gracilariales</taxon>
        <taxon>Gracilariaceae</taxon>
        <taxon>Gracilariopsis</taxon>
    </lineage>
</organism>
<reference evidence="1 2" key="1">
    <citation type="journal article" date="2018" name="Mol. Biol. Evol.">
        <title>Analysis of the draft genome of the red seaweed Gracilariopsis chorda provides insights into genome size evolution in Rhodophyta.</title>
        <authorList>
            <person name="Lee J."/>
            <person name="Yang E.C."/>
            <person name="Graf L."/>
            <person name="Yang J.H."/>
            <person name="Qiu H."/>
            <person name="Zel Zion U."/>
            <person name="Chan C.X."/>
            <person name="Stephens T.G."/>
            <person name="Weber A.P.M."/>
            <person name="Boo G.H."/>
            <person name="Boo S.M."/>
            <person name="Kim K.M."/>
            <person name="Shin Y."/>
            <person name="Jung M."/>
            <person name="Lee S.J."/>
            <person name="Yim H.S."/>
            <person name="Lee J.H."/>
            <person name="Bhattacharya D."/>
            <person name="Yoon H.S."/>
        </authorList>
    </citation>
    <scope>NUCLEOTIDE SEQUENCE [LARGE SCALE GENOMIC DNA]</scope>
    <source>
        <strain evidence="1 2">SKKU-2015</strain>
        <tissue evidence="1">Whole body</tissue>
    </source>
</reference>
<name>A0A2V3J6U7_9FLOR</name>
<dbReference type="EMBL" id="NBIV01000001">
    <property type="protein sequence ID" value="PXF50033.1"/>
    <property type="molecule type" value="Genomic_DNA"/>
</dbReference>
<accession>A0A2V3J6U7</accession>
<evidence type="ECO:0000313" key="1">
    <source>
        <dbReference type="EMBL" id="PXF50033.1"/>
    </source>
</evidence>
<dbReference type="Proteomes" id="UP000247409">
    <property type="component" value="Unassembled WGS sequence"/>
</dbReference>
<gene>
    <name evidence="1" type="ORF">BWQ96_00193</name>
</gene>
<keyword evidence="2" id="KW-1185">Reference proteome</keyword>